<proteinExistence type="inferred from homology"/>
<dbReference type="InterPro" id="IPR006446">
    <property type="entry name" value="RhaTrfase"/>
</dbReference>
<sequence length="324" mass="37439">MLENIKSKCIARVQKREKKVAAIIVTYNPNLFIFEKELNAIEVQCFVIVVDNGSDDEFMTFILQKKQNLEHLNVIFLKRNLGIAKALNVGIETAIKLGFDFALLLDHDSIPDNNLVEVLTCHLEILIEGKEKIAAIGPRLFDPRSEKELGFAVLHNFIWKKVKCGNCSCSILPCQFINSSGSFINLSAWQIIGKFDEAFFIDHVETDWYMRARHLAYQCFGDCSTTLNHNLGDDVVNFWFFGWRTMPRRSPKRHYTIVRNSLWLYNKPYTPFAWKVNNCIKLIFTLVWFSLFDQDRKSQFKYILKGINDGIFTSAKSIKGKTIS</sequence>
<feature type="domain" description="Glycosyltransferase 2-like" evidence="4">
    <location>
        <begin position="45"/>
        <end position="119"/>
    </location>
</feature>
<keyword evidence="2 5" id="KW-0328">Glycosyltransferase</keyword>
<evidence type="ECO:0000313" key="5">
    <source>
        <dbReference type="EMBL" id="MBB5347689.1"/>
    </source>
</evidence>
<dbReference type="AlphaFoldDB" id="A0A840V1U8"/>
<comment type="caution">
    <text evidence="5">The sequence shown here is derived from an EMBL/GenBank/DDBJ whole genome shotgun (WGS) entry which is preliminary data.</text>
</comment>
<dbReference type="CDD" id="cd02526">
    <property type="entry name" value="GT2_RfbF_like"/>
    <property type="match status" value="1"/>
</dbReference>
<dbReference type="Gene3D" id="3.90.550.10">
    <property type="entry name" value="Spore Coat Polysaccharide Biosynthesis Protein SpsA, Chain A"/>
    <property type="match status" value="1"/>
</dbReference>
<gene>
    <name evidence="5" type="ORF">HNQ81_001413</name>
</gene>
<dbReference type="Pfam" id="PF00535">
    <property type="entry name" value="Glycos_transf_2"/>
    <property type="match status" value="1"/>
</dbReference>
<protein>
    <submittedName>
        <fullName evidence="5">Rhamnosyltransferase</fullName>
        <ecNumber evidence="5">2.4.1.-</ecNumber>
    </submittedName>
</protein>
<keyword evidence="6" id="KW-1185">Reference proteome</keyword>
<dbReference type="PANTHER" id="PTHR43179:SF12">
    <property type="entry name" value="GALACTOFURANOSYLTRANSFERASE GLFT2"/>
    <property type="match status" value="1"/>
</dbReference>
<dbReference type="Proteomes" id="UP000539642">
    <property type="component" value="Unassembled WGS sequence"/>
</dbReference>
<dbReference type="GO" id="GO:0016757">
    <property type="term" value="F:glycosyltransferase activity"/>
    <property type="evidence" value="ECO:0007669"/>
    <property type="project" value="UniProtKB-KW"/>
</dbReference>
<dbReference type="EMBL" id="JACHEO010000006">
    <property type="protein sequence ID" value="MBB5347689.1"/>
    <property type="molecule type" value="Genomic_DNA"/>
</dbReference>
<dbReference type="InterPro" id="IPR029044">
    <property type="entry name" value="Nucleotide-diphossugar_trans"/>
</dbReference>
<name>A0A840V1U8_9BACT</name>
<evidence type="ECO:0000256" key="1">
    <source>
        <dbReference type="ARBA" id="ARBA00006739"/>
    </source>
</evidence>
<dbReference type="RefSeq" id="WP_183349680.1">
    <property type="nucleotide sequence ID" value="NZ_JACHEO010000006.1"/>
</dbReference>
<dbReference type="InterPro" id="IPR001173">
    <property type="entry name" value="Glyco_trans_2-like"/>
</dbReference>
<accession>A0A840V1U8</accession>
<reference evidence="5 6" key="1">
    <citation type="submission" date="2020-08" db="EMBL/GenBank/DDBJ databases">
        <title>Genomic Encyclopedia of Type Strains, Phase IV (KMG-IV): sequencing the most valuable type-strain genomes for metagenomic binning, comparative biology and taxonomic classification.</title>
        <authorList>
            <person name="Goeker M."/>
        </authorList>
    </citation>
    <scope>NUCLEOTIDE SEQUENCE [LARGE SCALE GENOMIC DNA]</scope>
    <source>
        <strain evidence="5 6">DSM 28570</strain>
    </source>
</reference>
<evidence type="ECO:0000313" key="6">
    <source>
        <dbReference type="Proteomes" id="UP000539642"/>
    </source>
</evidence>
<dbReference type="NCBIfam" id="TIGR01556">
    <property type="entry name" value="rhamnosyltran"/>
    <property type="match status" value="1"/>
</dbReference>
<evidence type="ECO:0000256" key="3">
    <source>
        <dbReference type="ARBA" id="ARBA00022679"/>
    </source>
</evidence>
<keyword evidence="3 5" id="KW-0808">Transferase</keyword>
<dbReference type="SUPFAM" id="SSF53448">
    <property type="entry name" value="Nucleotide-diphospho-sugar transferases"/>
    <property type="match status" value="1"/>
</dbReference>
<dbReference type="EC" id="2.4.1.-" evidence="5"/>
<comment type="similarity">
    <text evidence="1">Belongs to the glycosyltransferase 2 family.</text>
</comment>
<evidence type="ECO:0000256" key="2">
    <source>
        <dbReference type="ARBA" id="ARBA00022676"/>
    </source>
</evidence>
<organism evidence="5 6">
    <name type="scientific">Desulfoprunum benzoelyticum</name>
    <dbReference type="NCBI Taxonomy" id="1506996"/>
    <lineage>
        <taxon>Bacteria</taxon>
        <taxon>Pseudomonadati</taxon>
        <taxon>Thermodesulfobacteriota</taxon>
        <taxon>Desulfobulbia</taxon>
        <taxon>Desulfobulbales</taxon>
        <taxon>Desulfobulbaceae</taxon>
        <taxon>Desulfoprunum</taxon>
    </lineage>
</organism>
<dbReference type="PANTHER" id="PTHR43179">
    <property type="entry name" value="RHAMNOSYLTRANSFERASE WBBL"/>
    <property type="match status" value="1"/>
</dbReference>
<evidence type="ECO:0000259" key="4">
    <source>
        <dbReference type="Pfam" id="PF00535"/>
    </source>
</evidence>